<sequence length="377" mass="41685">MKRRKPDFWLILVIFLLVGFGLIMVFSTSYYKGLVDYQNSYYFFQKQLIFTGVGFLAFFIAINIPYTFYRKHIGKFLLLTVPLLISVFFLAKEINGSQRWLVFGPISVQPSEIAKIVMIIYTASIMVKKQSVMNQFSKALFPPLVVIGFICGLLLAQPHYSGMMIVLTTCLAIIFCSGARVRHLFGMFATIIPVALGVLFIKDYRIDRIIAIWDPFKYALSEGMQTVYSLYAIGPGGLTGAGLGNSIQKLDYLPEAHTDFIFSIIAEELGFVGGLFMILLFLTLIVRGILIAARAPDQFGTLLGVGIVTLIGIEAVFNLGVVTALLPATGIPLPFISYGGSALIIKLFAMGMLLNISRYSQPKKANTNTAKETPINT</sequence>
<feature type="transmembrane region" description="Helical" evidence="22">
    <location>
        <begin position="269"/>
        <end position="290"/>
    </location>
</feature>
<proteinExistence type="inferred from homology"/>
<comment type="catalytic activity">
    <reaction evidence="20">
        <text>[GlcNAc-(1-&gt;4)-Mur2Ac(oyl-L-Ala-gamma-D-Glu-L-Lys-D-Ala-D-Ala)](n)-di-trans,octa-cis-undecaprenyl diphosphate + beta-D-GlcNAc-(1-&gt;4)-Mur2Ac(oyl-L-Ala-gamma-D-Glu-L-Lys-D-Ala-D-Ala)-di-trans,octa-cis-undecaprenyl diphosphate = [GlcNAc-(1-&gt;4)-Mur2Ac(oyl-L-Ala-gamma-D-Glu-L-Lys-D-Ala-D-Ala)](n+1)-di-trans,octa-cis-undecaprenyl diphosphate + di-trans,octa-cis-undecaprenyl diphosphate + H(+)</text>
        <dbReference type="Rhea" id="RHEA:23708"/>
        <dbReference type="Rhea" id="RHEA-COMP:9602"/>
        <dbReference type="Rhea" id="RHEA-COMP:9603"/>
        <dbReference type="ChEBI" id="CHEBI:15378"/>
        <dbReference type="ChEBI" id="CHEBI:58405"/>
        <dbReference type="ChEBI" id="CHEBI:60033"/>
        <dbReference type="ChEBI" id="CHEBI:78435"/>
        <dbReference type="EC" id="2.4.99.28"/>
    </reaction>
</comment>
<feature type="transmembrane region" description="Helical" evidence="22">
    <location>
        <begin position="7"/>
        <end position="28"/>
    </location>
</feature>
<keyword evidence="5" id="KW-0328">Glycosyltransferase</keyword>
<evidence type="ECO:0000256" key="4">
    <source>
        <dbReference type="ARBA" id="ARBA00022618"/>
    </source>
</evidence>
<evidence type="ECO:0000256" key="7">
    <source>
        <dbReference type="ARBA" id="ARBA00022692"/>
    </source>
</evidence>
<feature type="transmembrane region" description="Helical" evidence="22">
    <location>
        <begin position="302"/>
        <end position="329"/>
    </location>
</feature>
<evidence type="ECO:0000256" key="5">
    <source>
        <dbReference type="ARBA" id="ARBA00022676"/>
    </source>
</evidence>
<comment type="caution">
    <text evidence="23">The sequence shown here is derived from an EMBL/GenBank/DDBJ whole genome shotgun (WGS) entry which is preliminary data.</text>
</comment>
<evidence type="ECO:0000256" key="11">
    <source>
        <dbReference type="ARBA" id="ARBA00023136"/>
    </source>
</evidence>
<dbReference type="EMBL" id="SLXV01000033">
    <property type="protein sequence ID" value="TCP65416.1"/>
    <property type="molecule type" value="Genomic_DNA"/>
</dbReference>
<evidence type="ECO:0000313" key="23">
    <source>
        <dbReference type="EMBL" id="TCP65416.1"/>
    </source>
</evidence>
<dbReference type="RefSeq" id="WP_131849367.1">
    <property type="nucleotide sequence ID" value="NZ_SLXV01000033.1"/>
</dbReference>
<dbReference type="PANTHER" id="PTHR30474">
    <property type="entry name" value="CELL CYCLE PROTEIN"/>
    <property type="match status" value="1"/>
</dbReference>
<accession>A0A4V2SX99</accession>
<feature type="transmembrane region" description="Helical" evidence="22">
    <location>
        <begin position="48"/>
        <end position="69"/>
    </location>
</feature>
<dbReference type="AlphaFoldDB" id="A0A4V2SX99"/>
<feature type="transmembrane region" description="Helical" evidence="22">
    <location>
        <begin position="184"/>
        <end position="201"/>
    </location>
</feature>
<evidence type="ECO:0000256" key="6">
    <source>
        <dbReference type="ARBA" id="ARBA00022679"/>
    </source>
</evidence>
<evidence type="ECO:0000256" key="16">
    <source>
        <dbReference type="ARBA" id="ARBA00038053"/>
    </source>
</evidence>
<evidence type="ECO:0000256" key="8">
    <source>
        <dbReference type="ARBA" id="ARBA00022960"/>
    </source>
</evidence>
<dbReference type="GO" id="GO:0071555">
    <property type="term" value="P:cell wall organization"/>
    <property type="evidence" value="ECO:0007669"/>
    <property type="project" value="UniProtKB-KW"/>
</dbReference>
<dbReference type="GO" id="GO:0051301">
    <property type="term" value="P:cell division"/>
    <property type="evidence" value="ECO:0007669"/>
    <property type="project" value="UniProtKB-KW"/>
</dbReference>
<feature type="transmembrane region" description="Helical" evidence="22">
    <location>
        <begin position="335"/>
        <end position="354"/>
    </location>
</feature>
<evidence type="ECO:0000256" key="10">
    <source>
        <dbReference type="ARBA" id="ARBA00022989"/>
    </source>
</evidence>
<keyword evidence="13" id="KW-0961">Cell wall biogenesis/degradation</keyword>
<dbReference type="OrthoDB" id="9768187at2"/>
<dbReference type="GO" id="GO:0008955">
    <property type="term" value="F:peptidoglycan glycosyltransferase activity"/>
    <property type="evidence" value="ECO:0007669"/>
    <property type="project" value="UniProtKB-EC"/>
</dbReference>
<evidence type="ECO:0000256" key="20">
    <source>
        <dbReference type="ARBA" id="ARBA00049902"/>
    </source>
</evidence>
<organism evidence="23 24">
    <name type="scientific">Baia soyae</name>
    <dbReference type="NCBI Taxonomy" id="1544746"/>
    <lineage>
        <taxon>Bacteria</taxon>
        <taxon>Bacillati</taxon>
        <taxon>Bacillota</taxon>
        <taxon>Bacilli</taxon>
        <taxon>Bacillales</taxon>
        <taxon>Thermoactinomycetaceae</taxon>
        <taxon>Baia</taxon>
    </lineage>
</organism>
<evidence type="ECO:0000256" key="14">
    <source>
        <dbReference type="ARBA" id="ARBA00032370"/>
    </source>
</evidence>
<feature type="transmembrane region" description="Helical" evidence="22">
    <location>
        <begin position="76"/>
        <end position="94"/>
    </location>
</feature>
<dbReference type="InterPro" id="IPR001182">
    <property type="entry name" value="FtsW/RodA"/>
</dbReference>
<dbReference type="GO" id="GO:0015648">
    <property type="term" value="F:lipid-linked peptidoglycan transporter activity"/>
    <property type="evidence" value="ECO:0007669"/>
    <property type="project" value="TreeGrafter"/>
</dbReference>
<keyword evidence="8" id="KW-0133">Cell shape</keyword>
<evidence type="ECO:0000256" key="18">
    <source>
        <dbReference type="ARBA" id="ARBA00041418"/>
    </source>
</evidence>
<comment type="subcellular location">
    <subcellularLocation>
        <location evidence="1">Cell membrane</location>
        <topology evidence="1">Multi-pass membrane protein</topology>
    </subcellularLocation>
</comment>
<comment type="function">
    <text evidence="21">Peptidoglycan polymerase that is essential for cell division.</text>
</comment>
<evidence type="ECO:0000256" key="17">
    <source>
        <dbReference type="ARBA" id="ARBA00041185"/>
    </source>
</evidence>
<keyword evidence="4 23" id="KW-0132">Cell division</keyword>
<keyword evidence="7 22" id="KW-0812">Transmembrane</keyword>
<comment type="similarity">
    <text evidence="16">Belongs to the SEDS family. FtsW subfamily.</text>
</comment>
<feature type="transmembrane region" description="Helical" evidence="22">
    <location>
        <begin position="162"/>
        <end position="179"/>
    </location>
</feature>
<evidence type="ECO:0000256" key="1">
    <source>
        <dbReference type="ARBA" id="ARBA00004651"/>
    </source>
</evidence>
<evidence type="ECO:0000313" key="24">
    <source>
        <dbReference type="Proteomes" id="UP000294746"/>
    </source>
</evidence>
<keyword evidence="24" id="KW-1185">Reference proteome</keyword>
<dbReference type="Proteomes" id="UP000294746">
    <property type="component" value="Unassembled WGS sequence"/>
</dbReference>
<comment type="pathway">
    <text evidence="2">Cell wall biogenesis; peptidoglycan biosynthesis.</text>
</comment>
<keyword evidence="9" id="KW-0573">Peptidoglycan synthesis</keyword>
<keyword evidence="3" id="KW-1003">Cell membrane</keyword>
<keyword evidence="12" id="KW-0131">Cell cycle</keyword>
<dbReference type="GO" id="GO:0005886">
    <property type="term" value="C:plasma membrane"/>
    <property type="evidence" value="ECO:0007669"/>
    <property type="project" value="UniProtKB-SubCell"/>
</dbReference>
<name>A0A4V2SX99_9BACL</name>
<dbReference type="GO" id="GO:0032153">
    <property type="term" value="C:cell division site"/>
    <property type="evidence" value="ECO:0007669"/>
    <property type="project" value="TreeGrafter"/>
</dbReference>
<dbReference type="NCBIfam" id="TIGR02614">
    <property type="entry name" value="ftsW"/>
    <property type="match status" value="1"/>
</dbReference>
<evidence type="ECO:0000256" key="19">
    <source>
        <dbReference type="ARBA" id="ARBA00044770"/>
    </source>
</evidence>
<keyword evidence="6" id="KW-0808">Transferase</keyword>
<evidence type="ECO:0000256" key="2">
    <source>
        <dbReference type="ARBA" id="ARBA00004752"/>
    </source>
</evidence>
<evidence type="ECO:0000256" key="13">
    <source>
        <dbReference type="ARBA" id="ARBA00023316"/>
    </source>
</evidence>
<keyword evidence="10 22" id="KW-1133">Transmembrane helix</keyword>
<reference evidence="23 24" key="1">
    <citation type="submission" date="2019-03" db="EMBL/GenBank/DDBJ databases">
        <title>Genomic Encyclopedia of Type Strains, Phase IV (KMG-IV): sequencing the most valuable type-strain genomes for metagenomic binning, comparative biology and taxonomic classification.</title>
        <authorList>
            <person name="Goeker M."/>
        </authorList>
    </citation>
    <scope>NUCLEOTIDE SEQUENCE [LARGE SCALE GENOMIC DNA]</scope>
    <source>
        <strain evidence="23 24">DSM 46831</strain>
    </source>
</reference>
<gene>
    <name evidence="23" type="ORF">EDD57_1339</name>
</gene>
<dbReference type="Pfam" id="PF01098">
    <property type="entry name" value="FTSW_RODA_SPOVE"/>
    <property type="match status" value="1"/>
</dbReference>
<keyword evidence="11 22" id="KW-0472">Membrane</keyword>
<dbReference type="EC" id="2.4.99.28" evidence="19"/>
<dbReference type="InterPro" id="IPR013437">
    <property type="entry name" value="FtsW"/>
</dbReference>
<dbReference type="GO" id="GO:0009252">
    <property type="term" value="P:peptidoglycan biosynthetic process"/>
    <property type="evidence" value="ECO:0007669"/>
    <property type="project" value="UniProtKB-KW"/>
</dbReference>
<evidence type="ECO:0000256" key="9">
    <source>
        <dbReference type="ARBA" id="ARBA00022984"/>
    </source>
</evidence>
<dbReference type="PANTHER" id="PTHR30474:SF2">
    <property type="entry name" value="PEPTIDOGLYCAN GLYCOSYLTRANSFERASE FTSW-RELATED"/>
    <property type="match status" value="1"/>
</dbReference>
<evidence type="ECO:0000256" key="22">
    <source>
        <dbReference type="SAM" id="Phobius"/>
    </source>
</evidence>
<dbReference type="GO" id="GO:0008360">
    <property type="term" value="P:regulation of cell shape"/>
    <property type="evidence" value="ECO:0007669"/>
    <property type="project" value="UniProtKB-KW"/>
</dbReference>
<feature type="transmembrane region" description="Helical" evidence="22">
    <location>
        <begin position="106"/>
        <end position="127"/>
    </location>
</feature>
<feature type="transmembrane region" description="Helical" evidence="22">
    <location>
        <begin position="139"/>
        <end position="156"/>
    </location>
</feature>
<evidence type="ECO:0000256" key="15">
    <source>
        <dbReference type="ARBA" id="ARBA00033270"/>
    </source>
</evidence>
<protein>
    <recommendedName>
        <fullName evidence="17">Probable peptidoglycan glycosyltransferase FtsW</fullName>
        <ecNumber evidence="19">2.4.99.28</ecNumber>
    </recommendedName>
    <alternativeName>
        <fullName evidence="18">Cell division protein FtsW</fullName>
    </alternativeName>
    <alternativeName>
        <fullName evidence="15">Cell wall polymerase</fullName>
    </alternativeName>
    <alternativeName>
        <fullName evidence="14">Peptidoglycan polymerase</fullName>
    </alternativeName>
</protein>
<evidence type="ECO:0000256" key="12">
    <source>
        <dbReference type="ARBA" id="ARBA00023306"/>
    </source>
</evidence>
<evidence type="ECO:0000256" key="21">
    <source>
        <dbReference type="ARBA" id="ARBA00049966"/>
    </source>
</evidence>
<evidence type="ECO:0000256" key="3">
    <source>
        <dbReference type="ARBA" id="ARBA00022475"/>
    </source>
</evidence>